<dbReference type="Proteomes" id="UP000838878">
    <property type="component" value="Chromosome 2"/>
</dbReference>
<feature type="region of interest" description="Disordered" evidence="3">
    <location>
        <begin position="379"/>
        <end position="422"/>
    </location>
</feature>
<reference evidence="5" key="1">
    <citation type="submission" date="2021-12" db="EMBL/GenBank/DDBJ databases">
        <authorList>
            <person name="Martin H S."/>
        </authorList>
    </citation>
    <scope>NUCLEOTIDE SEQUENCE</scope>
</reference>
<feature type="signal peptide" evidence="4">
    <location>
        <begin position="1"/>
        <end position="22"/>
    </location>
</feature>
<proteinExistence type="predicted"/>
<sequence length="436" mass="50638">MKPMYLIKIKGVLMLMVLHIKGSKVIDEHDQKGLYVEDYCPSIGVCEEGSHIMCTHYNPQWDPELATLAKLWANQCIYGQDRCRATKKYPDPGQECSLTRFTIPDWTPIVRRNRFNYTGFSLEKVKYGIISALEGFYRTKNRVNIEKSMNKDGRWAGYINPIIQLIQGSSTHVGCGLSIYQDFVYAESDQLILNVISYDYAATFQIAFVRVTSYTLWILQQKWVTLLNAAVLLAMMRMMDAYAMKVEEEFHPMKSSKIIEAFDTKLISLLNQLEEEAKTIKLGNKEKDILDKKIKKIYSKFADKLRSSRNRDVEARNGNIIPLESLFDSVERRHLKNAQVKYELTGSYENGKTEYPKFKRRNTKKKHKAIKHKNLIHQDSNTNQEHKKNKKRKKAIGNKRFVKTTLKDADSKMSSSNEIEQKRKPVDIIVHIKMND</sequence>
<feature type="non-terminal residue" evidence="5">
    <location>
        <position position="436"/>
    </location>
</feature>
<evidence type="ECO:0000313" key="6">
    <source>
        <dbReference type="Proteomes" id="UP000838878"/>
    </source>
</evidence>
<dbReference type="AlphaFoldDB" id="A0A8J9YAW5"/>
<evidence type="ECO:0008006" key="7">
    <source>
        <dbReference type="Google" id="ProtNLM"/>
    </source>
</evidence>
<evidence type="ECO:0000256" key="2">
    <source>
        <dbReference type="ARBA" id="ARBA00022525"/>
    </source>
</evidence>
<evidence type="ECO:0000256" key="1">
    <source>
        <dbReference type="ARBA" id="ARBA00004613"/>
    </source>
</evidence>
<keyword evidence="2" id="KW-0964">Secreted</keyword>
<dbReference type="CDD" id="cd05380">
    <property type="entry name" value="CAP_euk"/>
    <property type="match status" value="1"/>
</dbReference>
<feature type="chain" id="PRO_5035470103" description="SCP domain-containing protein" evidence="4">
    <location>
        <begin position="23"/>
        <end position="436"/>
    </location>
</feature>
<comment type="subcellular location">
    <subcellularLocation>
        <location evidence="1">Secreted</location>
    </subcellularLocation>
</comment>
<keyword evidence="6" id="KW-1185">Reference proteome</keyword>
<evidence type="ECO:0000313" key="5">
    <source>
        <dbReference type="EMBL" id="CAH0721061.1"/>
    </source>
</evidence>
<accession>A0A8J9YAW5</accession>
<organism evidence="5 6">
    <name type="scientific">Brenthis ino</name>
    <name type="common">lesser marbled fritillary</name>
    <dbReference type="NCBI Taxonomy" id="405034"/>
    <lineage>
        <taxon>Eukaryota</taxon>
        <taxon>Metazoa</taxon>
        <taxon>Ecdysozoa</taxon>
        <taxon>Arthropoda</taxon>
        <taxon>Hexapoda</taxon>
        <taxon>Insecta</taxon>
        <taxon>Pterygota</taxon>
        <taxon>Neoptera</taxon>
        <taxon>Endopterygota</taxon>
        <taxon>Lepidoptera</taxon>
        <taxon>Glossata</taxon>
        <taxon>Ditrysia</taxon>
        <taxon>Papilionoidea</taxon>
        <taxon>Nymphalidae</taxon>
        <taxon>Heliconiinae</taxon>
        <taxon>Argynnini</taxon>
        <taxon>Brenthis</taxon>
    </lineage>
</organism>
<dbReference type="SUPFAM" id="SSF55797">
    <property type="entry name" value="PR-1-like"/>
    <property type="match status" value="1"/>
</dbReference>
<dbReference type="InterPro" id="IPR035940">
    <property type="entry name" value="CAP_sf"/>
</dbReference>
<dbReference type="EMBL" id="OV170222">
    <property type="protein sequence ID" value="CAH0721061.1"/>
    <property type="molecule type" value="Genomic_DNA"/>
</dbReference>
<name>A0A8J9YAW5_9NEOP</name>
<evidence type="ECO:0000256" key="4">
    <source>
        <dbReference type="SAM" id="SignalP"/>
    </source>
</evidence>
<keyword evidence="4" id="KW-0732">Signal</keyword>
<dbReference type="OrthoDB" id="7174251at2759"/>
<feature type="compositionally biased region" description="Basic residues" evidence="3">
    <location>
        <begin position="387"/>
        <end position="402"/>
    </location>
</feature>
<gene>
    <name evidence="5" type="ORF">BINO364_LOCUS7203</name>
</gene>
<evidence type="ECO:0000256" key="3">
    <source>
        <dbReference type="SAM" id="MobiDB-lite"/>
    </source>
</evidence>
<dbReference type="Gene3D" id="3.40.33.10">
    <property type="entry name" value="CAP"/>
    <property type="match status" value="1"/>
</dbReference>
<protein>
    <recommendedName>
        <fullName evidence="7">SCP domain-containing protein</fullName>
    </recommendedName>
</protein>